<name>A0ABW7CDL5_9CYAN</name>
<gene>
    <name evidence="2" type="ORF">VPK24_10615</name>
</gene>
<dbReference type="SUPFAM" id="SSF54427">
    <property type="entry name" value="NTF2-like"/>
    <property type="match status" value="1"/>
</dbReference>
<reference evidence="3" key="1">
    <citation type="journal article" date="2024" name="Algal Res.">
        <title>Biochemical, toxicological and genomic investigation of a high-biomass producing Limnothrix strain isolated from Italian shallow drinking water reservoir.</title>
        <authorList>
            <person name="Simonazzi M."/>
            <person name="Shishido T.K."/>
            <person name="Delbaje E."/>
            <person name="Wahlsten M."/>
            <person name="Fewer D.P."/>
            <person name="Sivonen K."/>
            <person name="Pezzolesi L."/>
            <person name="Pistocchi R."/>
        </authorList>
    </citation>
    <scope>NUCLEOTIDE SEQUENCE [LARGE SCALE GENOMIC DNA]</scope>
    <source>
        <strain evidence="3">LRLZ20PSL1</strain>
    </source>
</reference>
<dbReference type="Proteomes" id="UP001604335">
    <property type="component" value="Unassembled WGS sequence"/>
</dbReference>
<evidence type="ECO:0000313" key="3">
    <source>
        <dbReference type="Proteomes" id="UP001604335"/>
    </source>
</evidence>
<proteinExistence type="predicted"/>
<comment type="caution">
    <text evidence="2">The sequence shown here is derived from an EMBL/GenBank/DDBJ whole genome shotgun (WGS) entry which is preliminary data.</text>
</comment>
<keyword evidence="3" id="KW-1185">Reference proteome</keyword>
<evidence type="ECO:0000259" key="1">
    <source>
        <dbReference type="Pfam" id="PF14534"/>
    </source>
</evidence>
<organism evidence="2 3">
    <name type="scientific">Limnothrix redekei LRLZ20PSL1</name>
    <dbReference type="NCBI Taxonomy" id="3112953"/>
    <lineage>
        <taxon>Bacteria</taxon>
        <taxon>Bacillati</taxon>
        <taxon>Cyanobacteriota</taxon>
        <taxon>Cyanophyceae</taxon>
        <taxon>Pseudanabaenales</taxon>
        <taxon>Pseudanabaenaceae</taxon>
        <taxon>Limnothrix</taxon>
    </lineage>
</organism>
<protein>
    <submittedName>
        <fullName evidence="2">Nuclear transport factor 2 family protein</fullName>
    </submittedName>
</protein>
<dbReference type="Gene3D" id="3.10.450.50">
    <property type="match status" value="1"/>
</dbReference>
<dbReference type="RefSeq" id="WP_393013009.1">
    <property type="nucleotide sequence ID" value="NZ_JAZAQF010000059.1"/>
</dbReference>
<dbReference type="InterPro" id="IPR032710">
    <property type="entry name" value="NTF2-like_dom_sf"/>
</dbReference>
<dbReference type="EMBL" id="JAZAQF010000059">
    <property type="protein sequence ID" value="MFG3818088.1"/>
    <property type="molecule type" value="Genomic_DNA"/>
</dbReference>
<feature type="domain" description="DUF4440" evidence="1">
    <location>
        <begin position="9"/>
        <end position="116"/>
    </location>
</feature>
<sequence>MNSAIETEICECETRLRAAMSTSNLSELDALIADDLLFSGPTGELATKAMDLELHRTGSTQFHELVSKALEIRALSENVALASAHIFLSGSYLGNAFAGDFRYMRVWRRGEAGWQVAGGSVTPYNFS</sequence>
<dbReference type="Pfam" id="PF14534">
    <property type="entry name" value="DUF4440"/>
    <property type="match status" value="1"/>
</dbReference>
<dbReference type="InterPro" id="IPR027843">
    <property type="entry name" value="DUF4440"/>
</dbReference>
<accession>A0ABW7CDL5</accession>
<evidence type="ECO:0000313" key="2">
    <source>
        <dbReference type="EMBL" id="MFG3818088.1"/>
    </source>
</evidence>